<evidence type="ECO:0008006" key="3">
    <source>
        <dbReference type="Google" id="ProtNLM"/>
    </source>
</evidence>
<gene>
    <name evidence="1" type="ORF">BBI00_11370</name>
</gene>
<dbReference type="EMBL" id="MAYG01000001">
    <property type="protein sequence ID" value="OCA74895.1"/>
    <property type="molecule type" value="Genomic_DNA"/>
</dbReference>
<organism evidence="1 2">
    <name type="scientific">Chryseobacterium arthrosphaerae</name>
    <dbReference type="NCBI Taxonomy" id="651561"/>
    <lineage>
        <taxon>Bacteria</taxon>
        <taxon>Pseudomonadati</taxon>
        <taxon>Bacteroidota</taxon>
        <taxon>Flavobacteriia</taxon>
        <taxon>Flavobacteriales</taxon>
        <taxon>Weeksellaceae</taxon>
        <taxon>Chryseobacterium group</taxon>
        <taxon>Chryseobacterium</taxon>
    </lineage>
</organism>
<dbReference type="RefSeq" id="WP_065398878.1">
    <property type="nucleotide sequence ID" value="NZ_JAZGJU010000057.1"/>
</dbReference>
<name>A0A1B8ZTH0_9FLAO</name>
<evidence type="ECO:0000313" key="1">
    <source>
        <dbReference type="EMBL" id="OCA74895.1"/>
    </source>
</evidence>
<evidence type="ECO:0000313" key="2">
    <source>
        <dbReference type="Proteomes" id="UP000093432"/>
    </source>
</evidence>
<accession>A0A1B8ZTH0</accession>
<sequence>MKLQFNLILSAITFITLSCNDGKKTEKAENETTLNHTKIGSDLEKLKTEASRLRGGGSVKNVELKDGKATITYVKNYSEYKELNPQSNVTEKQLKEYWSSGNAIQKTLVEGSVKLMKNLDFINQVEITIPFENENYNINVKKEELEKFIRKDFSEITNTWTESFIDPYVYNKKGRQEFYNKFNNKK</sequence>
<comment type="caution">
    <text evidence="1">The sequence shown here is derived from an EMBL/GenBank/DDBJ whole genome shotgun (WGS) entry which is preliminary data.</text>
</comment>
<protein>
    <recommendedName>
        <fullName evidence="3">DUF4825 domain-containing protein</fullName>
    </recommendedName>
</protein>
<dbReference type="STRING" id="651561.BBI00_11370"/>
<dbReference type="OrthoDB" id="1245569at2"/>
<dbReference type="Proteomes" id="UP000093432">
    <property type="component" value="Unassembled WGS sequence"/>
</dbReference>
<dbReference type="AlphaFoldDB" id="A0A1B8ZTH0"/>
<reference evidence="2" key="1">
    <citation type="submission" date="2016-07" db="EMBL/GenBank/DDBJ databases">
        <authorList>
            <person name="Florea S."/>
            <person name="Webb J.S."/>
            <person name="Jaromczyk J."/>
            <person name="Schardl C.L."/>
        </authorList>
    </citation>
    <scope>NUCLEOTIDE SEQUENCE [LARGE SCALE GENOMIC DNA]</scope>
    <source>
        <strain evidence="2">CC-VM-7</strain>
    </source>
</reference>
<proteinExistence type="predicted"/>
<dbReference type="PROSITE" id="PS51257">
    <property type="entry name" value="PROKAR_LIPOPROTEIN"/>
    <property type="match status" value="1"/>
</dbReference>